<dbReference type="Proteomes" id="UP000653904">
    <property type="component" value="Unassembled WGS sequence"/>
</dbReference>
<dbReference type="InterPro" id="IPR024208">
    <property type="entry name" value="DUF3842"/>
</dbReference>
<keyword evidence="2" id="KW-1185">Reference proteome</keyword>
<sequence length="141" mass="14538">MKKVVIIDGQGGRMGRALVEEIHKLCPGQPLLALGANTTATAAMMKAGAAMGATGENPVLVACRDADLIIGPIGIVIADSLLGEITPAMAAAIGQSRAQKILIPVSGGSYCRHILVGTQNLPMNEYIHLAAEEAAAYLNHI</sequence>
<protein>
    <submittedName>
        <fullName evidence="1">DUF3842 family protein</fullName>
    </submittedName>
</protein>
<proteinExistence type="predicted"/>
<dbReference type="RefSeq" id="WP_118652426.1">
    <property type="nucleotide sequence ID" value="NZ_JACOOW010000006.1"/>
</dbReference>
<reference evidence="1 2" key="1">
    <citation type="submission" date="2020-08" db="EMBL/GenBank/DDBJ databases">
        <title>Genome public.</title>
        <authorList>
            <person name="Liu C."/>
            <person name="Sun Q."/>
        </authorList>
    </citation>
    <scope>NUCLEOTIDE SEQUENCE [LARGE SCALE GENOMIC DNA]</scope>
    <source>
        <strain evidence="1 2">BX14</strain>
    </source>
</reference>
<name>A0AAW3X2N4_9CLOT</name>
<dbReference type="AlphaFoldDB" id="A0AAW3X2N4"/>
<gene>
    <name evidence="1" type="ORF">H8S19_05285</name>
</gene>
<evidence type="ECO:0000313" key="1">
    <source>
        <dbReference type="EMBL" id="MBC5656487.1"/>
    </source>
</evidence>
<dbReference type="EMBL" id="JACOOW010000006">
    <property type="protein sequence ID" value="MBC5656487.1"/>
    <property type="molecule type" value="Genomic_DNA"/>
</dbReference>
<evidence type="ECO:0000313" key="2">
    <source>
        <dbReference type="Proteomes" id="UP000653904"/>
    </source>
</evidence>
<organism evidence="1 2">
    <name type="scientific">Clostridium segne</name>
    <dbReference type="NCBI Taxonomy" id="2763038"/>
    <lineage>
        <taxon>Bacteria</taxon>
        <taxon>Bacillati</taxon>
        <taxon>Bacillota</taxon>
        <taxon>Clostridia</taxon>
        <taxon>Eubacteriales</taxon>
        <taxon>Clostridiaceae</taxon>
        <taxon>Clostridium</taxon>
    </lineage>
</organism>
<dbReference type="Pfam" id="PF12953">
    <property type="entry name" value="DUF3842"/>
    <property type="match status" value="1"/>
</dbReference>
<comment type="caution">
    <text evidence="1">The sequence shown here is derived from an EMBL/GenBank/DDBJ whole genome shotgun (WGS) entry which is preliminary data.</text>
</comment>
<accession>A0AAW3X2N4</accession>